<feature type="region of interest" description="Disordered" evidence="1">
    <location>
        <begin position="56"/>
        <end position="78"/>
    </location>
</feature>
<dbReference type="Proteomes" id="UP000262583">
    <property type="component" value="Chromosome"/>
</dbReference>
<accession>A0A2Z4Y6Q6</accession>
<proteinExistence type="predicted"/>
<organism evidence="2 3">
    <name type="scientific">Sumerlaea chitinivorans</name>
    <dbReference type="NCBI Taxonomy" id="2250252"/>
    <lineage>
        <taxon>Bacteria</taxon>
        <taxon>Candidatus Sumerlaeota</taxon>
        <taxon>Candidatus Sumerlaeia</taxon>
        <taxon>Candidatus Sumerlaeales</taxon>
        <taxon>Candidatus Sumerlaeaceae</taxon>
        <taxon>Candidatus Sumerlaea</taxon>
    </lineage>
</organism>
<reference evidence="2 3" key="1">
    <citation type="submission" date="2018-05" db="EMBL/GenBank/DDBJ databases">
        <title>A metagenomic window into the 2 km-deep terrestrial subsurface aquifer revealed taxonomically and functionally diverse microbial community comprising novel uncultured bacterial lineages.</title>
        <authorList>
            <person name="Kadnikov V.V."/>
            <person name="Mardanov A.V."/>
            <person name="Beletsky A.V."/>
            <person name="Banks D."/>
            <person name="Pimenov N.V."/>
            <person name="Frank Y.A."/>
            <person name="Karnachuk O.V."/>
            <person name="Ravin N.V."/>
        </authorList>
    </citation>
    <scope>NUCLEOTIDE SEQUENCE [LARGE SCALE GENOMIC DNA]</scope>
    <source>
        <strain evidence="2">BY</strain>
    </source>
</reference>
<evidence type="ECO:0000256" key="1">
    <source>
        <dbReference type="SAM" id="MobiDB-lite"/>
    </source>
</evidence>
<evidence type="ECO:0000313" key="2">
    <source>
        <dbReference type="EMBL" id="AXA36518.1"/>
    </source>
</evidence>
<dbReference type="EMBL" id="CP030759">
    <property type="protein sequence ID" value="AXA36518.1"/>
    <property type="molecule type" value="Genomic_DNA"/>
</dbReference>
<protein>
    <submittedName>
        <fullName evidence="2">Uncharacterized protein</fullName>
    </submittedName>
</protein>
<name>A0A2Z4Y6Q6_SUMC1</name>
<gene>
    <name evidence="2" type="ORF">BRCON_1741</name>
</gene>
<dbReference type="AlphaFoldDB" id="A0A2Z4Y6Q6"/>
<sequence length="78" mass="8695">MRGQAVCKGVSNGPPHPIVSALRIPHTDNKIGHRRFGHHALSVKDRKIPDKTKITLQQWGEADSRSNNPSLDYETTKV</sequence>
<evidence type="ECO:0000313" key="3">
    <source>
        <dbReference type="Proteomes" id="UP000262583"/>
    </source>
</evidence>
<dbReference type="KEGG" id="schv:BRCON_1741"/>